<evidence type="ECO:0000313" key="1">
    <source>
        <dbReference type="EMBL" id="KAF2259948.1"/>
    </source>
</evidence>
<comment type="caution">
    <text evidence="1">The sequence shown here is derived from an EMBL/GenBank/DDBJ whole genome shotgun (WGS) entry which is preliminary data.</text>
</comment>
<dbReference type="Proteomes" id="UP000800093">
    <property type="component" value="Unassembled WGS sequence"/>
</dbReference>
<protein>
    <submittedName>
        <fullName evidence="1">Uncharacterized protein</fullName>
    </submittedName>
</protein>
<gene>
    <name evidence="1" type="ORF">CC78DRAFT_41554</name>
</gene>
<dbReference type="AlphaFoldDB" id="A0A9P4MZY5"/>
<reference evidence="2" key="1">
    <citation type="journal article" date="2020" name="Stud. Mycol.">
        <title>101 Dothideomycetes genomes: A test case for predicting lifestyles and emergence of pathogens.</title>
        <authorList>
            <person name="Haridas S."/>
            <person name="Albert R."/>
            <person name="Binder M."/>
            <person name="Bloem J."/>
            <person name="LaButti K."/>
            <person name="Salamov A."/>
            <person name="Andreopoulos B."/>
            <person name="Baker S."/>
            <person name="Barry K."/>
            <person name="Bills G."/>
            <person name="Bluhm B."/>
            <person name="Cannon C."/>
            <person name="Castanera R."/>
            <person name="Culley D."/>
            <person name="Daum C."/>
            <person name="Ezra D."/>
            <person name="Gonzalez J."/>
            <person name="Henrissat B."/>
            <person name="Kuo A."/>
            <person name="Liang C."/>
            <person name="Lipzen A."/>
            <person name="Lutzoni F."/>
            <person name="Magnuson J."/>
            <person name="Mondo S."/>
            <person name="Nolan M."/>
            <person name="Ohm R."/>
            <person name="Pangilinan J."/>
            <person name="Park H.-J."/>
            <person name="Ramirez L."/>
            <person name="Alfaro M."/>
            <person name="Sun H."/>
            <person name="Tritt A."/>
            <person name="Yoshinaga Y."/>
            <person name="Zwiers L.-H."/>
            <person name="Turgeon B."/>
            <person name="Goodwin S."/>
            <person name="Spatafora J."/>
            <person name="Crous P."/>
            <person name="Grigoriev I."/>
        </authorList>
    </citation>
    <scope>NUCLEOTIDE SEQUENCE [LARGE SCALE GENOMIC DNA]</scope>
    <source>
        <strain evidence="2">CBS 304.66</strain>
    </source>
</reference>
<keyword evidence="2" id="KW-1185">Reference proteome</keyword>
<proteinExistence type="predicted"/>
<evidence type="ECO:0000313" key="2">
    <source>
        <dbReference type="Proteomes" id="UP000800093"/>
    </source>
</evidence>
<dbReference type="EMBL" id="ML986692">
    <property type="protein sequence ID" value="KAF2259948.1"/>
    <property type="molecule type" value="Genomic_DNA"/>
</dbReference>
<accession>A0A9P4MZY5</accession>
<sequence length="104" mass="11507">MFCRPAKRPWRDKCGLSCVCFGCVANCWTCVALESGLLSVGYLMSAAIHCTVFSVRVEMNRAVCNRQAPRDGHKLGRSKSPTLWSLLPSLRVRRCCKAASISIL</sequence>
<name>A0A9P4MZY5_9PLEO</name>
<organism evidence="1 2">
    <name type="scientific">Lojkania enalia</name>
    <dbReference type="NCBI Taxonomy" id="147567"/>
    <lineage>
        <taxon>Eukaryota</taxon>
        <taxon>Fungi</taxon>
        <taxon>Dikarya</taxon>
        <taxon>Ascomycota</taxon>
        <taxon>Pezizomycotina</taxon>
        <taxon>Dothideomycetes</taxon>
        <taxon>Pleosporomycetidae</taxon>
        <taxon>Pleosporales</taxon>
        <taxon>Pleosporales incertae sedis</taxon>
        <taxon>Lojkania</taxon>
    </lineage>
</organism>